<feature type="domain" description="Protein kinase" evidence="12">
    <location>
        <begin position="6"/>
        <end position="258"/>
    </location>
</feature>
<evidence type="ECO:0000256" key="3">
    <source>
        <dbReference type="ARBA" id="ARBA00022527"/>
    </source>
</evidence>
<dbReference type="SMART" id="SM00220">
    <property type="entry name" value="S_TKc"/>
    <property type="match status" value="1"/>
</dbReference>
<feature type="region of interest" description="Disordered" evidence="11">
    <location>
        <begin position="263"/>
        <end position="412"/>
    </location>
</feature>
<dbReference type="InterPro" id="IPR011009">
    <property type="entry name" value="Kinase-like_dom_sf"/>
</dbReference>
<evidence type="ECO:0000256" key="8">
    <source>
        <dbReference type="ARBA" id="ARBA00030429"/>
    </source>
</evidence>
<dbReference type="SUPFAM" id="SSF82615">
    <property type="entry name" value="Polo-box domain"/>
    <property type="match status" value="1"/>
</dbReference>
<keyword evidence="5 10" id="KW-0547">Nucleotide-binding</keyword>
<dbReference type="PROSITE" id="PS00108">
    <property type="entry name" value="PROTEIN_KINASE_ST"/>
    <property type="match status" value="1"/>
</dbReference>
<dbReference type="PANTHER" id="PTHR24345">
    <property type="entry name" value="SERINE/THREONINE-PROTEIN KINASE PLK"/>
    <property type="match status" value="1"/>
</dbReference>
<evidence type="ECO:0000256" key="9">
    <source>
        <dbReference type="ARBA" id="ARBA00030924"/>
    </source>
</evidence>
<sequence length="830" mass="92892">MFLYDYEIQEQIGKGGFATVFRAKNYKKNQNVAVKVINWQLMKERKFEEKVLQEIEIHSKLCHPNVIKLLDHFSYGDNIYLVLELCENDTVKRYLDENGKLSEREARDLLEQIVQGLLYLQSQNIVHRDIKPDNLLLTKDMQVKIADFGLATQLTTPDDKHMTMCGTPNYISPEVATRSSHGLEADCWALGCILYTLLVGSPPFDSGSAKNTVTQVVMKNPKVPSHVSRSASELIQNLLQKDPTRRMKLNDVLRHPFMCTYTSRGRSSSSSSLNKKLSPHQDTKDSGMGTNSFSRDSSPLINSYNYQRSRSVDRFGQQIPERIERRDNYTIKSKYQQEIPYNNHLPTKFDRHYLHSDENRSPNVGQQCYRSRDNSRTRGNDHPTSGSNRSRDEDSLIPGGPGPTIPPYNPVYPNSPPIPGGIALNPACLAWCNEIQAEMQGGSTAGHSKRSGGGSGGPPVERIDVPPLSSERLAATRHRTKNAVLSILEGSGEVCIEFVKKRSGEERVMEVCRISSDGLRVALYSPGGIGSRGIPILECPPPLPHGGADLIFSYESLPRAHWKKYMYAARFVGLVRAKTPKITLYSARAKCILMENGPDPDFEAAFYKGCKLTKSGSVIKYVDVNMRSSSFDLEQADDTMDKNSETQDLWAHFKLCHKYCLDVDSTMTNLEFPFANDPVRNSCFPLILGKRPSTTSSSTVSSPTHHGVLPSFNISSGTSMMSRYDKKRSNVDMCNNQYLARVEVPNIGIAQQSPNGGILVRYLDGSELWIAGESDKAGIVWTSRDGNKTEYNIDERHLLTSQVRRKLSEIPYIAKLLAEAYSKHLAGIVT</sequence>
<evidence type="ECO:0000256" key="7">
    <source>
        <dbReference type="ARBA" id="ARBA00022840"/>
    </source>
</evidence>
<evidence type="ECO:0000256" key="11">
    <source>
        <dbReference type="SAM" id="MobiDB-lite"/>
    </source>
</evidence>
<keyword evidence="6 15" id="KW-0418">Kinase</keyword>
<dbReference type="PANTHER" id="PTHR24345:SF91">
    <property type="entry name" value="SERINE_THREONINE-PROTEIN KINASE PLK4"/>
    <property type="match status" value="1"/>
</dbReference>
<evidence type="ECO:0000256" key="6">
    <source>
        <dbReference type="ARBA" id="ARBA00022777"/>
    </source>
</evidence>
<accession>A0A8D8QMM9</accession>
<evidence type="ECO:0000256" key="1">
    <source>
        <dbReference type="ARBA" id="ARBA00004496"/>
    </source>
</evidence>
<evidence type="ECO:0000256" key="2">
    <source>
        <dbReference type="ARBA" id="ARBA00022490"/>
    </source>
</evidence>
<dbReference type="GO" id="GO:0004674">
    <property type="term" value="F:protein serine/threonine kinase activity"/>
    <property type="evidence" value="ECO:0007669"/>
    <property type="project" value="UniProtKB-KW"/>
</dbReference>
<evidence type="ECO:0000256" key="5">
    <source>
        <dbReference type="ARBA" id="ARBA00022741"/>
    </source>
</evidence>
<dbReference type="InterPro" id="IPR047108">
    <property type="entry name" value="Plk4-like_POLO_box_2_sf"/>
</dbReference>
<keyword evidence="2" id="KW-0963">Cytoplasm</keyword>
<dbReference type="PROSITE" id="PS00107">
    <property type="entry name" value="PROTEIN_KINASE_ATP"/>
    <property type="match status" value="1"/>
</dbReference>
<dbReference type="Pfam" id="PF18409">
    <property type="entry name" value="Plk4_PB2"/>
    <property type="match status" value="1"/>
</dbReference>
<feature type="compositionally biased region" description="Low complexity" evidence="11">
    <location>
        <begin position="263"/>
        <end position="276"/>
    </location>
</feature>
<feature type="compositionally biased region" description="Pro residues" evidence="11">
    <location>
        <begin position="400"/>
        <end position="412"/>
    </location>
</feature>
<dbReference type="GO" id="GO:0005524">
    <property type="term" value="F:ATP binding"/>
    <property type="evidence" value="ECO:0007669"/>
    <property type="project" value="UniProtKB-UniRule"/>
</dbReference>
<dbReference type="Gene3D" id="2.40.50.930">
    <property type="match status" value="1"/>
</dbReference>
<evidence type="ECO:0000256" key="10">
    <source>
        <dbReference type="PROSITE-ProRule" id="PRU10141"/>
    </source>
</evidence>
<feature type="region of interest" description="Disordered" evidence="11">
    <location>
        <begin position="442"/>
        <end position="467"/>
    </location>
</feature>
<organism evidence="15">
    <name type="scientific">Cacopsylla melanoneura</name>
    <dbReference type="NCBI Taxonomy" id="428564"/>
    <lineage>
        <taxon>Eukaryota</taxon>
        <taxon>Metazoa</taxon>
        <taxon>Ecdysozoa</taxon>
        <taxon>Arthropoda</taxon>
        <taxon>Hexapoda</taxon>
        <taxon>Insecta</taxon>
        <taxon>Pterygota</taxon>
        <taxon>Neoptera</taxon>
        <taxon>Paraneoptera</taxon>
        <taxon>Hemiptera</taxon>
        <taxon>Sternorrhyncha</taxon>
        <taxon>Psylloidea</taxon>
        <taxon>Psyllidae</taxon>
        <taxon>Psyllinae</taxon>
        <taxon>Cacopsylla</taxon>
    </lineage>
</organism>
<dbReference type="InterPro" id="IPR033698">
    <property type="entry name" value="POLO_box_Plk4_2"/>
</dbReference>
<evidence type="ECO:0000256" key="4">
    <source>
        <dbReference type="ARBA" id="ARBA00022679"/>
    </source>
</evidence>
<dbReference type="SUPFAM" id="SSF56112">
    <property type="entry name" value="Protein kinase-like (PK-like)"/>
    <property type="match status" value="1"/>
</dbReference>
<name>A0A8D8QMM9_9HEMI</name>
<dbReference type="InterPro" id="IPR008271">
    <property type="entry name" value="Ser/Thr_kinase_AS"/>
</dbReference>
<dbReference type="Pfam" id="PF00069">
    <property type="entry name" value="Pkinase"/>
    <property type="match status" value="1"/>
</dbReference>
<dbReference type="InterPro" id="IPR033699">
    <property type="entry name" value="POLO_box_Plk4_1"/>
</dbReference>
<evidence type="ECO:0000313" key="15">
    <source>
        <dbReference type="EMBL" id="CAG6634825.1"/>
    </source>
</evidence>
<keyword evidence="3" id="KW-0723">Serine/threonine-protein kinase</keyword>
<protein>
    <recommendedName>
        <fullName evidence="9">Serine/threonine-protein kinase SAK</fullName>
    </recommendedName>
    <alternativeName>
        <fullName evidence="8">Serine/threonine-protein kinase Sak</fullName>
    </alternativeName>
</protein>
<feature type="compositionally biased region" description="Basic and acidic residues" evidence="11">
    <location>
        <begin position="370"/>
        <end position="381"/>
    </location>
</feature>
<keyword evidence="4" id="KW-0808">Transferase</keyword>
<dbReference type="AlphaFoldDB" id="A0A8D8QMM9"/>
<feature type="domain" description="Cryptic POLO box 1 (CPB1)" evidence="13">
    <location>
        <begin position="460"/>
        <end position="578"/>
    </location>
</feature>
<feature type="binding site" evidence="10">
    <location>
        <position position="35"/>
    </location>
    <ligand>
        <name>ATP</name>
        <dbReference type="ChEBI" id="CHEBI:30616"/>
    </ligand>
</feature>
<dbReference type="Gene3D" id="3.30.1120.120">
    <property type="match status" value="1"/>
</dbReference>
<dbReference type="InterPro" id="IPR046437">
    <property type="entry name" value="Ser_Thr-PK_POLO_box_1_sf"/>
</dbReference>
<dbReference type="CDD" id="cd13114">
    <property type="entry name" value="POLO_box_Plk4_1"/>
    <property type="match status" value="1"/>
</dbReference>
<feature type="compositionally biased region" description="Basic and acidic residues" evidence="11">
    <location>
        <begin position="347"/>
        <end position="360"/>
    </location>
</feature>
<dbReference type="PROSITE" id="PS50011">
    <property type="entry name" value="PROTEIN_KINASE_DOM"/>
    <property type="match status" value="1"/>
</dbReference>
<dbReference type="FunFam" id="3.30.200.20:FF:000042">
    <property type="entry name" value="Aurora kinase A"/>
    <property type="match status" value="1"/>
</dbReference>
<dbReference type="PROSITE" id="PS51984">
    <property type="entry name" value="CPB1"/>
    <property type="match status" value="1"/>
</dbReference>
<dbReference type="Gene3D" id="1.10.510.10">
    <property type="entry name" value="Transferase(Phosphotransferase) domain 1"/>
    <property type="match status" value="1"/>
</dbReference>
<evidence type="ECO:0000259" key="13">
    <source>
        <dbReference type="PROSITE" id="PS51984"/>
    </source>
</evidence>
<feature type="domain" description="Cryptic POLO box 2 (CPB2)" evidence="14">
    <location>
        <begin position="579"/>
        <end position="698"/>
    </location>
</feature>
<feature type="compositionally biased region" description="Polar residues" evidence="11">
    <location>
        <begin position="288"/>
        <end position="309"/>
    </location>
</feature>
<reference evidence="15" key="1">
    <citation type="submission" date="2021-05" db="EMBL/GenBank/DDBJ databases">
        <authorList>
            <person name="Alioto T."/>
            <person name="Alioto T."/>
            <person name="Gomez Garrido J."/>
        </authorList>
    </citation>
    <scope>NUCLEOTIDE SEQUENCE</scope>
</reference>
<feature type="compositionally biased region" description="Polar residues" evidence="11">
    <location>
        <begin position="330"/>
        <end position="340"/>
    </location>
</feature>
<dbReference type="InterPro" id="IPR017441">
    <property type="entry name" value="Protein_kinase_ATP_BS"/>
</dbReference>
<dbReference type="GO" id="GO:0005634">
    <property type="term" value="C:nucleus"/>
    <property type="evidence" value="ECO:0007669"/>
    <property type="project" value="TreeGrafter"/>
</dbReference>
<keyword evidence="7 10" id="KW-0067">ATP-binding</keyword>
<proteinExistence type="predicted"/>
<dbReference type="FunFam" id="1.10.510.10:FF:000571">
    <property type="entry name" value="Maternal embryonic leucine zipper kinase"/>
    <property type="match status" value="1"/>
</dbReference>
<comment type="subcellular location">
    <subcellularLocation>
        <location evidence="1">Cytoplasm</location>
    </subcellularLocation>
</comment>
<evidence type="ECO:0000259" key="14">
    <source>
        <dbReference type="PROSITE" id="PS51985"/>
    </source>
</evidence>
<dbReference type="Pfam" id="PF18190">
    <property type="entry name" value="Plk4_PB1"/>
    <property type="match status" value="1"/>
</dbReference>
<dbReference type="PROSITE" id="PS51985">
    <property type="entry name" value="CPB2"/>
    <property type="match status" value="1"/>
</dbReference>
<dbReference type="GO" id="GO:0005737">
    <property type="term" value="C:cytoplasm"/>
    <property type="evidence" value="ECO:0007669"/>
    <property type="project" value="UniProtKB-SubCell"/>
</dbReference>
<dbReference type="InterPro" id="IPR000719">
    <property type="entry name" value="Prot_kinase_dom"/>
</dbReference>
<dbReference type="Gene3D" id="3.30.1120.130">
    <property type="match status" value="1"/>
</dbReference>
<evidence type="ECO:0000259" key="12">
    <source>
        <dbReference type="PROSITE" id="PS50011"/>
    </source>
</evidence>
<dbReference type="EMBL" id="HBUF01087696">
    <property type="protein sequence ID" value="CAG6634825.1"/>
    <property type="molecule type" value="Transcribed_RNA"/>
</dbReference>